<feature type="compositionally biased region" description="Polar residues" evidence="2">
    <location>
        <begin position="98"/>
        <end position="109"/>
    </location>
</feature>
<keyword evidence="1" id="KW-0175">Coiled coil</keyword>
<feature type="coiled-coil region" evidence="1">
    <location>
        <begin position="419"/>
        <end position="474"/>
    </location>
</feature>
<feature type="compositionally biased region" description="Basic and acidic residues" evidence="2">
    <location>
        <begin position="404"/>
        <end position="413"/>
    </location>
</feature>
<feature type="compositionally biased region" description="Low complexity" evidence="2">
    <location>
        <begin position="304"/>
        <end position="314"/>
    </location>
</feature>
<feature type="compositionally biased region" description="Pro residues" evidence="2">
    <location>
        <begin position="237"/>
        <end position="247"/>
    </location>
</feature>
<dbReference type="Proteomes" id="UP000005237">
    <property type="component" value="Unassembled WGS sequence"/>
</dbReference>
<organism evidence="3 4">
    <name type="scientific">Caenorhabditis japonica</name>
    <dbReference type="NCBI Taxonomy" id="281687"/>
    <lineage>
        <taxon>Eukaryota</taxon>
        <taxon>Metazoa</taxon>
        <taxon>Ecdysozoa</taxon>
        <taxon>Nematoda</taxon>
        <taxon>Chromadorea</taxon>
        <taxon>Rhabditida</taxon>
        <taxon>Rhabditina</taxon>
        <taxon>Rhabditomorpha</taxon>
        <taxon>Rhabditoidea</taxon>
        <taxon>Rhabditidae</taxon>
        <taxon>Peloderinae</taxon>
        <taxon>Caenorhabditis</taxon>
    </lineage>
</organism>
<sequence>MSTNALEDGEIASEHDSLPPSPQNATFGDLNDEKTIDKMIEESNGSAPKEAVNKSERKPLQQQQQNKERRARKRYTQRSTKSTSSSTSTTRQNHISRDATSMSSWQKSGSNERMRRPPPSDAVMFPPPPNIQPLNSINCNPDIVRLQSLVNHGNFFPPPPLPSQQVCYFPSPASIYPHIPPLLSPAAPNCSYRGGNYEEVGMEISDDRRTPEEPPSNFFNDSSAAPPPVQIPLNTLLPPPPPPPILPPLRVERAELKDSVNEEEPDADALRQLLLDQMSQNKKRVAPDSSGGKSNSPVKKQKKSSSVSASATPLAPLPPAVPPAPAAEAPATPSPKPTPSVPHPESRQSTPTSTSTNAKSKTKTRPQTPVDSPASPTPSEHAPLRALEIPVLSPKASRESQSGKQKELDSRIRDLTEFIKDSQSKMRKEHEEMKSIMEKYNVLKASMGKRRDEIKGAHAEKRELQNQLEALEFEELDNLFDDIE</sequence>
<evidence type="ECO:0000313" key="3">
    <source>
        <dbReference type="EnsemblMetazoa" id="CJA05066.1"/>
    </source>
</evidence>
<dbReference type="AlphaFoldDB" id="A0A8R1DL39"/>
<feature type="compositionally biased region" description="Pro residues" evidence="2">
    <location>
        <begin position="332"/>
        <end position="342"/>
    </location>
</feature>
<reference evidence="3" key="2">
    <citation type="submission" date="2022-06" db="UniProtKB">
        <authorList>
            <consortium name="EnsemblMetazoa"/>
        </authorList>
    </citation>
    <scope>IDENTIFICATION</scope>
    <source>
        <strain evidence="3">DF5081</strain>
    </source>
</reference>
<keyword evidence="4" id="KW-1185">Reference proteome</keyword>
<accession>A0A8R1DL39</accession>
<feature type="region of interest" description="Disordered" evidence="2">
    <location>
        <begin position="1"/>
        <end position="124"/>
    </location>
</feature>
<evidence type="ECO:0000256" key="1">
    <source>
        <dbReference type="SAM" id="Coils"/>
    </source>
</evidence>
<dbReference type="EnsemblMetazoa" id="CJA05066.1">
    <property type="protein sequence ID" value="CJA05066.1"/>
    <property type="gene ID" value="WBGene00124270"/>
</dbReference>
<feature type="compositionally biased region" description="Low complexity" evidence="2">
    <location>
        <begin position="77"/>
        <end position="92"/>
    </location>
</feature>
<evidence type="ECO:0000256" key="2">
    <source>
        <dbReference type="SAM" id="MobiDB-lite"/>
    </source>
</evidence>
<feature type="compositionally biased region" description="Low complexity" evidence="2">
    <location>
        <begin position="349"/>
        <end position="359"/>
    </location>
</feature>
<feature type="compositionally biased region" description="Basic and acidic residues" evidence="2">
    <location>
        <begin position="31"/>
        <end position="41"/>
    </location>
</feature>
<feature type="compositionally biased region" description="Pro residues" evidence="2">
    <location>
        <begin position="315"/>
        <end position="325"/>
    </location>
</feature>
<name>A0A8R1DL39_CAEJA</name>
<feature type="region of interest" description="Disordered" evidence="2">
    <location>
        <begin position="206"/>
        <end position="413"/>
    </location>
</feature>
<feature type="compositionally biased region" description="Basic and acidic residues" evidence="2">
    <location>
        <begin position="250"/>
        <end position="260"/>
    </location>
</feature>
<evidence type="ECO:0000313" key="4">
    <source>
        <dbReference type="Proteomes" id="UP000005237"/>
    </source>
</evidence>
<proteinExistence type="predicted"/>
<reference evidence="4" key="1">
    <citation type="submission" date="2010-08" db="EMBL/GenBank/DDBJ databases">
        <authorList>
            <consortium name="Caenorhabditis japonica Sequencing Consortium"/>
            <person name="Wilson R.K."/>
        </authorList>
    </citation>
    <scope>NUCLEOTIDE SEQUENCE [LARGE SCALE GENOMIC DNA]</scope>
    <source>
        <strain evidence="4">DF5081</strain>
    </source>
</reference>
<protein>
    <submittedName>
        <fullName evidence="3">Uncharacterized protein</fullName>
    </submittedName>
</protein>